<reference evidence="3 4" key="1">
    <citation type="submission" date="2018-11" db="EMBL/GenBank/DDBJ databases">
        <title>Genome sequence of Saitozyma podzolica DSM 27192.</title>
        <authorList>
            <person name="Aliyu H."/>
            <person name="Gorte O."/>
            <person name="Ochsenreither K."/>
        </authorList>
    </citation>
    <scope>NUCLEOTIDE SEQUENCE [LARGE SCALE GENOMIC DNA]</scope>
    <source>
        <strain evidence="3 4">DSM 27192</strain>
    </source>
</reference>
<sequence length="283" mass="30376">MPAPTLSNEVFWETADDHLIRYSGSGDFVRRVITKASGCTLYDSDGKPIIDWTSGQMSAMLGHAHPEIIATVNDAMSTLDHLFSGFVTRPVVDAAAMLSSMLPESLSKVMFLNTGAESNEAALRLAKLYTGKHEVVSFSASWHGMTQGAAAATFSAGRKGYGPTAPGQLVLPTPNAFRSPFRKQDGSHNWEAELDFGWGLIDCQSTGSLACCLIEPILSSGGVLELPAGYLAALKKHCEKRGMLLILDEAQTGVASAKEAYQYPVLVLNYAWYGCVSQDETSS</sequence>
<dbReference type="InterPro" id="IPR015424">
    <property type="entry name" value="PyrdxlP-dep_Trfase"/>
</dbReference>
<evidence type="ECO:0000256" key="2">
    <source>
        <dbReference type="ARBA" id="ARBA00022898"/>
    </source>
</evidence>
<evidence type="ECO:0000256" key="1">
    <source>
        <dbReference type="ARBA" id="ARBA00008954"/>
    </source>
</evidence>
<dbReference type="Gene3D" id="3.90.1150.10">
    <property type="entry name" value="Aspartate Aminotransferase, domain 1"/>
    <property type="match status" value="1"/>
</dbReference>
<dbReference type="Gene3D" id="3.40.640.10">
    <property type="entry name" value="Type I PLP-dependent aspartate aminotransferase-like (Major domain)"/>
    <property type="match status" value="1"/>
</dbReference>
<organism evidence="3 4">
    <name type="scientific">Saitozyma podzolica</name>
    <dbReference type="NCBI Taxonomy" id="1890683"/>
    <lineage>
        <taxon>Eukaryota</taxon>
        <taxon>Fungi</taxon>
        <taxon>Dikarya</taxon>
        <taxon>Basidiomycota</taxon>
        <taxon>Agaricomycotina</taxon>
        <taxon>Tremellomycetes</taxon>
        <taxon>Tremellales</taxon>
        <taxon>Trimorphomycetaceae</taxon>
        <taxon>Saitozyma</taxon>
    </lineage>
</organism>
<dbReference type="STRING" id="1890683.A0A427YR68"/>
<dbReference type="InterPro" id="IPR015421">
    <property type="entry name" value="PyrdxlP-dep_Trfase_major"/>
</dbReference>
<dbReference type="OrthoDB" id="10261433at2759"/>
<evidence type="ECO:0000313" key="4">
    <source>
        <dbReference type="Proteomes" id="UP000279259"/>
    </source>
</evidence>
<dbReference type="PANTHER" id="PTHR45688:SF13">
    <property type="entry name" value="ALANINE--GLYOXYLATE AMINOTRANSFERASE 2-LIKE"/>
    <property type="match status" value="1"/>
</dbReference>
<dbReference type="Proteomes" id="UP000279259">
    <property type="component" value="Unassembled WGS sequence"/>
</dbReference>
<dbReference type="GO" id="GO:0005739">
    <property type="term" value="C:mitochondrion"/>
    <property type="evidence" value="ECO:0007669"/>
    <property type="project" value="TreeGrafter"/>
</dbReference>
<comment type="similarity">
    <text evidence="1">Belongs to the class-III pyridoxal-phosphate-dependent aminotransferase family.</text>
</comment>
<dbReference type="InterPro" id="IPR005814">
    <property type="entry name" value="Aminotrans_3"/>
</dbReference>
<name>A0A427YR68_9TREE</name>
<keyword evidence="4" id="KW-1185">Reference proteome</keyword>
<keyword evidence="2" id="KW-0663">Pyridoxal phosphate</keyword>
<dbReference type="PANTHER" id="PTHR45688">
    <property type="match status" value="1"/>
</dbReference>
<dbReference type="Pfam" id="PF00202">
    <property type="entry name" value="Aminotran_3"/>
    <property type="match status" value="1"/>
</dbReference>
<dbReference type="InterPro" id="IPR015422">
    <property type="entry name" value="PyrdxlP-dep_Trfase_small"/>
</dbReference>
<protein>
    <submittedName>
        <fullName evidence="3">Uncharacterized protein</fullName>
    </submittedName>
</protein>
<dbReference type="SUPFAM" id="SSF53383">
    <property type="entry name" value="PLP-dependent transferases"/>
    <property type="match status" value="1"/>
</dbReference>
<comment type="caution">
    <text evidence="3">The sequence shown here is derived from an EMBL/GenBank/DDBJ whole genome shotgun (WGS) entry which is preliminary data.</text>
</comment>
<dbReference type="EMBL" id="RSCD01000004">
    <property type="protein sequence ID" value="RSH93572.1"/>
    <property type="molecule type" value="Genomic_DNA"/>
</dbReference>
<dbReference type="AlphaFoldDB" id="A0A427YR68"/>
<proteinExistence type="inferred from homology"/>
<evidence type="ECO:0000313" key="3">
    <source>
        <dbReference type="EMBL" id="RSH93572.1"/>
    </source>
</evidence>
<accession>A0A427YR68</accession>
<dbReference type="GO" id="GO:0030170">
    <property type="term" value="F:pyridoxal phosphate binding"/>
    <property type="evidence" value="ECO:0007669"/>
    <property type="project" value="InterPro"/>
</dbReference>
<dbReference type="GO" id="GO:0008483">
    <property type="term" value="F:transaminase activity"/>
    <property type="evidence" value="ECO:0007669"/>
    <property type="project" value="InterPro"/>
</dbReference>
<gene>
    <name evidence="3" type="ORF">EHS25_007930</name>
</gene>